<organism evidence="5">
    <name type="scientific">marine metagenome</name>
    <dbReference type="NCBI Taxonomy" id="408172"/>
    <lineage>
        <taxon>unclassified sequences</taxon>
        <taxon>metagenomes</taxon>
        <taxon>ecological metagenomes</taxon>
    </lineage>
</organism>
<dbReference type="PANTHER" id="PTHR45867">
    <property type="entry name" value="PURPLE ACID PHOSPHATASE"/>
    <property type="match status" value="1"/>
</dbReference>
<gene>
    <name evidence="5" type="ORF">METZ01_LOCUS299064</name>
</gene>
<dbReference type="InterPro" id="IPR008963">
    <property type="entry name" value="Purple_acid_Pase-like_N"/>
</dbReference>
<feature type="domain" description="Purple acid phosphatase N-terminal" evidence="4">
    <location>
        <begin position="34"/>
        <end position="126"/>
    </location>
</feature>
<dbReference type="GO" id="GO:0003993">
    <property type="term" value="F:acid phosphatase activity"/>
    <property type="evidence" value="ECO:0007669"/>
    <property type="project" value="InterPro"/>
</dbReference>
<evidence type="ECO:0000259" key="3">
    <source>
        <dbReference type="Pfam" id="PF00149"/>
    </source>
</evidence>
<keyword evidence="1" id="KW-0732">Signal</keyword>
<evidence type="ECO:0000313" key="5">
    <source>
        <dbReference type="EMBL" id="SVC46210.1"/>
    </source>
</evidence>
<dbReference type="InterPro" id="IPR004843">
    <property type="entry name" value="Calcineurin-like_PHP"/>
</dbReference>
<dbReference type="SUPFAM" id="SSF56300">
    <property type="entry name" value="Metallo-dependent phosphatases"/>
    <property type="match status" value="1"/>
</dbReference>
<dbReference type="SUPFAM" id="SSF49363">
    <property type="entry name" value="Purple acid phosphatase, N-terminal domain"/>
    <property type="match status" value="1"/>
</dbReference>
<evidence type="ECO:0000259" key="4">
    <source>
        <dbReference type="Pfam" id="PF16656"/>
    </source>
</evidence>
<dbReference type="Gene3D" id="3.60.21.10">
    <property type="match status" value="1"/>
</dbReference>
<name>A0A382MC47_9ZZZZ</name>
<feature type="domain" description="Calcineurin-like phosphoesterase" evidence="3">
    <location>
        <begin position="140"/>
        <end position="212"/>
    </location>
</feature>
<evidence type="ECO:0000256" key="1">
    <source>
        <dbReference type="ARBA" id="ARBA00022729"/>
    </source>
</evidence>
<dbReference type="CDD" id="cd00063">
    <property type="entry name" value="FN3"/>
    <property type="match status" value="1"/>
</dbReference>
<protein>
    <recommendedName>
        <fullName evidence="6">Purple acid phosphatase N-terminal domain-containing protein</fullName>
    </recommendedName>
</protein>
<dbReference type="InterPro" id="IPR015914">
    <property type="entry name" value="PAPs_N"/>
</dbReference>
<feature type="region of interest" description="Disordered" evidence="2">
    <location>
        <begin position="197"/>
        <end position="216"/>
    </location>
</feature>
<dbReference type="Pfam" id="PF00149">
    <property type="entry name" value="Metallophos"/>
    <property type="match status" value="1"/>
</dbReference>
<dbReference type="AlphaFoldDB" id="A0A382MC47"/>
<evidence type="ECO:0008006" key="6">
    <source>
        <dbReference type="Google" id="ProtNLM"/>
    </source>
</evidence>
<dbReference type="InterPro" id="IPR029052">
    <property type="entry name" value="Metallo-depent_PP-like"/>
</dbReference>
<reference evidence="5" key="1">
    <citation type="submission" date="2018-05" db="EMBL/GenBank/DDBJ databases">
        <authorList>
            <person name="Lanie J.A."/>
            <person name="Ng W.-L."/>
            <person name="Kazmierczak K.M."/>
            <person name="Andrzejewski T.M."/>
            <person name="Davidsen T.M."/>
            <person name="Wayne K.J."/>
            <person name="Tettelin H."/>
            <person name="Glass J.I."/>
            <person name="Rusch D."/>
            <person name="Podicherti R."/>
            <person name="Tsui H.-C.T."/>
            <person name="Winkler M.E."/>
        </authorList>
    </citation>
    <scope>NUCLEOTIDE SEQUENCE</scope>
</reference>
<dbReference type="Pfam" id="PF16656">
    <property type="entry name" value="Pur_ac_phosph_N"/>
    <property type="match status" value="1"/>
</dbReference>
<dbReference type="InterPro" id="IPR003961">
    <property type="entry name" value="FN3_dom"/>
</dbReference>
<sequence length="216" mass="23401">MRPPSYVLKNAYGLTLLAGFVILMWATGADAAMPEQVHLATTGESSEMVVQWGTEEDTTVFCDSDNIVEYGTDPDNLNFSESGDDDMYLWTTCTHTTLLSGLDSNTTYYYRVGGEGEWSDIFSFKTLEGNPVSVLIGAIADHGTSSNAQETTSNMVPIDFDLVIHAGDISYANGAGSGNGVGDQSVWDEYQNQIEEIASKSPHMYAPGNHEEDAEP</sequence>
<proteinExistence type="predicted"/>
<dbReference type="EMBL" id="UINC01092541">
    <property type="protein sequence ID" value="SVC46210.1"/>
    <property type="molecule type" value="Genomic_DNA"/>
</dbReference>
<dbReference type="Gene3D" id="2.60.40.380">
    <property type="entry name" value="Purple acid phosphatase-like, N-terminal"/>
    <property type="match status" value="1"/>
</dbReference>
<evidence type="ECO:0000256" key="2">
    <source>
        <dbReference type="SAM" id="MobiDB-lite"/>
    </source>
</evidence>
<dbReference type="GO" id="GO:0046872">
    <property type="term" value="F:metal ion binding"/>
    <property type="evidence" value="ECO:0007669"/>
    <property type="project" value="InterPro"/>
</dbReference>
<feature type="non-terminal residue" evidence="5">
    <location>
        <position position="216"/>
    </location>
</feature>
<accession>A0A382MC47</accession>